<feature type="region of interest" description="Disordered" evidence="8">
    <location>
        <begin position="534"/>
        <end position="558"/>
    </location>
</feature>
<dbReference type="InterPro" id="IPR036420">
    <property type="entry name" value="BRCT_dom_sf"/>
</dbReference>
<dbReference type="Pfam" id="PF16508">
    <property type="entry name" value="NIBRIN_BRCT_II"/>
    <property type="match status" value="1"/>
</dbReference>
<feature type="compositionally biased region" description="Basic and acidic residues" evidence="8">
    <location>
        <begin position="458"/>
        <end position="469"/>
    </location>
</feature>
<keyword evidence="4" id="KW-0227">DNA damage</keyword>
<evidence type="ECO:0000313" key="9">
    <source>
        <dbReference type="EnsemblMetazoa" id="AARA001307-PA"/>
    </source>
</evidence>
<feature type="region of interest" description="Disordered" evidence="8">
    <location>
        <begin position="578"/>
        <end position="625"/>
    </location>
</feature>
<dbReference type="InterPro" id="IPR040227">
    <property type="entry name" value="Nibrin-rel"/>
</dbReference>
<evidence type="ECO:0000256" key="5">
    <source>
        <dbReference type="ARBA" id="ARBA00023204"/>
    </source>
</evidence>
<dbReference type="Gene3D" id="3.40.50.10980">
    <property type="entry name" value="Nibrin, BRCT2 domain"/>
    <property type="match status" value="1"/>
</dbReference>
<dbReference type="KEGG" id="aara:120908679"/>
<feature type="compositionally biased region" description="Polar residues" evidence="8">
    <location>
        <begin position="604"/>
        <end position="625"/>
    </location>
</feature>
<feature type="compositionally biased region" description="Low complexity" evidence="8">
    <location>
        <begin position="589"/>
        <end position="600"/>
    </location>
</feature>
<dbReference type="AlphaFoldDB" id="A0A182HJ94"/>
<protein>
    <submittedName>
        <fullName evidence="9">Uncharacterized protein</fullName>
    </submittedName>
</protein>
<dbReference type="InterPro" id="IPR043014">
    <property type="entry name" value="Nibrin_BRCT2_sf"/>
</dbReference>
<proteinExistence type="inferred from homology"/>
<feature type="compositionally biased region" description="Low complexity" evidence="8">
    <location>
        <begin position="444"/>
        <end position="457"/>
    </location>
</feature>
<dbReference type="InterPro" id="IPR008984">
    <property type="entry name" value="SMAD_FHA_dom_sf"/>
</dbReference>
<dbReference type="EMBL" id="APCN01002133">
    <property type="status" value="NOT_ANNOTATED_CDS"/>
    <property type="molecule type" value="Genomic_DNA"/>
</dbReference>
<dbReference type="GO" id="GO:0003684">
    <property type="term" value="F:damaged DNA binding"/>
    <property type="evidence" value="ECO:0007669"/>
    <property type="project" value="TreeGrafter"/>
</dbReference>
<evidence type="ECO:0000256" key="4">
    <source>
        <dbReference type="ARBA" id="ARBA00022763"/>
    </source>
</evidence>
<name>A0A182HJ94_ANOAR</name>
<dbReference type="GO" id="GO:0005694">
    <property type="term" value="C:chromosome"/>
    <property type="evidence" value="ECO:0007669"/>
    <property type="project" value="UniProtKB-SubCell"/>
</dbReference>
<dbReference type="Proteomes" id="UP000075840">
    <property type="component" value="Unassembled WGS sequence"/>
</dbReference>
<feature type="compositionally biased region" description="Basic and acidic residues" evidence="8">
    <location>
        <begin position="492"/>
        <end position="510"/>
    </location>
</feature>
<dbReference type="VEuPathDB" id="VectorBase:AARA001307"/>
<dbReference type="GeneID" id="120908679"/>
<dbReference type="SMART" id="SM00240">
    <property type="entry name" value="FHA"/>
    <property type="match status" value="1"/>
</dbReference>
<dbReference type="GO" id="GO:0000724">
    <property type="term" value="P:double-strand break repair via homologous recombination"/>
    <property type="evidence" value="ECO:0007669"/>
    <property type="project" value="TreeGrafter"/>
</dbReference>
<dbReference type="GO" id="GO:0007095">
    <property type="term" value="P:mitotic G2 DNA damage checkpoint signaling"/>
    <property type="evidence" value="ECO:0007669"/>
    <property type="project" value="InterPro"/>
</dbReference>
<dbReference type="PROSITE" id="PS50006">
    <property type="entry name" value="FHA_DOMAIN"/>
    <property type="match status" value="1"/>
</dbReference>
<dbReference type="SUPFAM" id="SSF52113">
    <property type="entry name" value="BRCT domain"/>
    <property type="match status" value="1"/>
</dbReference>
<evidence type="ECO:0000313" key="10">
    <source>
        <dbReference type="Proteomes" id="UP000075840"/>
    </source>
</evidence>
<dbReference type="PANTHER" id="PTHR12162:SF0">
    <property type="entry name" value="NIBRIN"/>
    <property type="match status" value="1"/>
</dbReference>
<dbReference type="InterPro" id="IPR032429">
    <property type="entry name" value="Nibrin_BRCT2"/>
</dbReference>
<evidence type="ECO:0000256" key="3">
    <source>
        <dbReference type="ARBA" id="ARBA00022454"/>
    </source>
</evidence>
<dbReference type="EnsemblMetazoa" id="AARA001307-RA">
    <property type="protein sequence ID" value="AARA001307-PA"/>
    <property type="gene ID" value="AARA001307"/>
</dbReference>
<feature type="compositionally biased region" description="Polar residues" evidence="8">
    <location>
        <begin position="546"/>
        <end position="556"/>
    </location>
</feature>
<dbReference type="RefSeq" id="XP_040175867.1">
    <property type="nucleotide sequence ID" value="XM_040319933.1"/>
</dbReference>
<feature type="compositionally biased region" description="Polar residues" evidence="8">
    <location>
        <begin position="472"/>
        <end position="484"/>
    </location>
</feature>
<feature type="compositionally biased region" description="Polar residues" evidence="8">
    <location>
        <begin position="334"/>
        <end position="346"/>
    </location>
</feature>
<dbReference type="Pfam" id="PF00498">
    <property type="entry name" value="FHA"/>
    <property type="match status" value="1"/>
</dbReference>
<organism evidence="9 10">
    <name type="scientific">Anopheles arabiensis</name>
    <name type="common">Mosquito</name>
    <dbReference type="NCBI Taxonomy" id="7173"/>
    <lineage>
        <taxon>Eukaryota</taxon>
        <taxon>Metazoa</taxon>
        <taxon>Ecdysozoa</taxon>
        <taxon>Arthropoda</taxon>
        <taxon>Hexapoda</taxon>
        <taxon>Insecta</taxon>
        <taxon>Pterygota</taxon>
        <taxon>Neoptera</taxon>
        <taxon>Endopterygota</taxon>
        <taxon>Diptera</taxon>
        <taxon>Nematocera</taxon>
        <taxon>Culicoidea</taxon>
        <taxon>Culicidae</taxon>
        <taxon>Anophelinae</taxon>
        <taxon>Anopheles</taxon>
    </lineage>
</organism>
<dbReference type="VEuPathDB" id="VectorBase:AARA21_013204"/>
<dbReference type="InterPro" id="IPR000253">
    <property type="entry name" value="FHA_dom"/>
</dbReference>
<keyword evidence="5" id="KW-0234">DNA repair</keyword>
<feature type="region of interest" description="Disordered" evidence="8">
    <location>
        <begin position="405"/>
        <end position="518"/>
    </location>
</feature>
<evidence type="ECO:0000256" key="2">
    <source>
        <dbReference type="ARBA" id="ARBA00004286"/>
    </source>
</evidence>
<dbReference type="FunFam" id="3.40.50.10980:FF:000001">
    <property type="entry name" value="Nibrin"/>
    <property type="match status" value="1"/>
</dbReference>
<keyword evidence="3" id="KW-0158">Chromosome</keyword>
<evidence type="ECO:0000256" key="6">
    <source>
        <dbReference type="ARBA" id="ARBA00023242"/>
    </source>
</evidence>
<keyword evidence="10" id="KW-1185">Reference proteome</keyword>
<evidence type="ECO:0000256" key="1">
    <source>
        <dbReference type="ARBA" id="ARBA00004123"/>
    </source>
</evidence>
<dbReference type="SUPFAM" id="SSF49879">
    <property type="entry name" value="SMAD/FHA domain"/>
    <property type="match status" value="1"/>
</dbReference>
<evidence type="ECO:0000256" key="7">
    <source>
        <dbReference type="ARBA" id="ARBA00044757"/>
    </source>
</evidence>
<comment type="subcellular location">
    <subcellularLocation>
        <location evidence="2">Chromosome</location>
    </subcellularLocation>
    <subcellularLocation>
        <location evidence="1">Nucleus</location>
    </subcellularLocation>
</comment>
<dbReference type="Gene3D" id="2.60.200.20">
    <property type="match status" value="1"/>
</dbReference>
<reference evidence="9" key="1">
    <citation type="submission" date="2022-08" db="UniProtKB">
        <authorList>
            <consortium name="EnsemblMetazoa"/>
        </authorList>
    </citation>
    <scope>IDENTIFICATION</scope>
    <source>
        <strain evidence="9">Dongola</strain>
    </source>
</reference>
<keyword evidence="6" id="KW-0539">Nucleus</keyword>
<feature type="compositionally biased region" description="Basic and acidic residues" evidence="8">
    <location>
        <begin position="414"/>
        <end position="426"/>
    </location>
</feature>
<sequence>MWFLTNNKTQHVYYLVSHTPCHTVGRTGTDLIITGDDSISRNHASLQPHKDVLKLTDIGSRYGSYVNDNINKTVPISKEHPTELKAGDVIRFGRCGSVWTVGKASFRCLTSTLVMDDRLKAVLEKIGAEMLPLYTPGLTHLIMPTITVTTKFLQCMVGQVPIVKPDYFHAIERDCIGKGKALPAVKEFVPSCTETYIRNEELIFHPNPARSTLFRGKEFIFLNTAQYNQFEHIVKLAGGVCVSAQREKIAKSRFLKPNVVTVKLKSSGSSQSQSQSFDTLSQYIASRGRRMVPDLEIGLAIMFCSTEKYCNPEYSFAFNVEECYSSAQGGETLANSTEQQTESTEAGKSASGPEINTIPETEPLTEQKPRAAAATKPPPVGKAVNGSTRSIASFLVPANVPIATAPEKRRKSKRMQEAEKSKQKTNDDDEHSSNPPKRPRRTGSVVESVSYSPPVDSKLTESERNEIHVPETQPTPDSAMSQALQARGFRAVNRDSMESDSRPAAKDSTKTRRAANLHQKLDDEDMFNFDEIAPRKKPRMDKANEKPTTSTNTAEVRQTVAVGGSRCRRNAPATDQEDLFCFEETPSTQQRRAAAAANQRKTNDTLNNSNNSHSKTNPSSATSEASITRALAGAQNRSKGSNDSTMDGYKEFIKPVQPSAMGWLSSTMCGLKLTGSGGEDHSLDEINIKSEPLDETEDPYGMQRDCKKWIKSMENAFPVREVSMKLVAHRPMDVSGQEMSCVTADGGKNFKAFVKKRNYPVQQLVLGTKSVCVRDDNQCA</sequence>
<dbReference type="Gene3D" id="3.40.50.10190">
    <property type="entry name" value="BRCT domain"/>
    <property type="match status" value="1"/>
</dbReference>
<evidence type="ECO:0000256" key="8">
    <source>
        <dbReference type="SAM" id="MobiDB-lite"/>
    </source>
</evidence>
<dbReference type="CDD" id="cd22667">
    <property type="entry name" value="FHA_NBN"/>
    <property type="match status" value="1"/>
</dbReference>
<feature type="region of interest" description="Disordered" evidence="8">
    <location>
        <begin position="334"/>
        <end position="385"/>
    </location>
</feature>
<dbReference type="GO" id="GO:0030870">
    <property type="term" value="C:Mre11 complex"/>
    <property type="evidence" value="ECO:0007669"/>
    <property type="project" value="InterPro"/>
</dbReference>
<comment type="similarity">
    <text evidence="7">Belongs to the Nibrin family.</text>
</comment>
<dbReference type="PANTHER" id="PTHR12162">
    <property type="entry name" value="NIBRIN-RELATED"/>
    <property type="match status" value="1"/>
</dbReference>
<accession>A0A182HJ94</accession>